<dbReference type="Pfam" id="PF05050">
    <property type="entry name" value="Methyltransf_21"/>
    <property type="match status" value="1"/>
</dbReference>
<dbReference type="AlphaFoldDB" id="A0A1F6U2K1"/>
<dbReference type="PANTHER" id="PTHR34203">
    <property type="entry name" value="METHYLTRANSFERASE, FKBM FAMILY PROTEIN"/>
    <property type="match status" value="1"/>
</dbReference>
<name>A0A1F6U2K1_9PROT</name>
<dbReference type="Proteomes" id="UP000179037">
    <property type="component" value="Unassembled WGS sequence"/>
</dbReference>
<protein>
    <recommendedName>
        <fullName evidence="1">Methyltransferase FkbM domain-containing protein</fullName>
    </recommendedName>
</protein>
<proteinExistence type="predicted"/>
<dbReference type="EMBL" id="MFTC01000036">
    <property type="protein sequence ID" value="OGI51614.1"/>
    <property type="molecule type" value="Genomic_DNA"/>
</dbReference>
<evidence type="ECO:0000313" key="3">
    <source>
        <dbReference type="Proteomes" id="UP000179037"/>
    </source>
</evidence>
<dbReference type="NCBIfam" id="TIGR01444">
    <property type="entry name" value="fkbM_fam"/>
    <property type="match status" value="1"/>
</dbReference>
<dbReference type="Gene3D" id="3.40.50.150">
    <property type="entry name" value="Vaccinia Virus protein VP39"/>
    <property type="match status" value="1"/>
</dbReference>
<sequence length="288" mass="32178">MTRPSPARMNTRTKLRVARALYWTLTGFRRILGGTDSVRVTRRGIQWQLDLREGIDLAIYLFGYFEYETVRAYRRLLKPGNTVLDIGANIGAHTMHLARCVSPTGKVIAFEPTAYAYNKLRQNIALNPLLAGLIQAEQIMLVNSDDTQVKPQLYSSWQIHDAVAGTHPKHGGRLMDTIGARNTMLDRYIDEHKPGTISLIKLDVDGHECQVLRGARELLERDKPVLLMEIMPYGLDEAGASLDELLTILAAHGYKLYELDGRTALPADGSIREKIPPAGGINVLCYAR</sequence>
<evidence type="ECO:0000259" key="1">
    <source>
        <dbReference type="Pfam" id="PF05050"/>
    </source>
</evidence>
<dbReference type="PANTHER" id="PTHR34203:SF15">
    <property type="entry name" value="SLL1173 PROTEIN"/>
    <property type="match status" value="1"/>
</dbReference>
<dbReference type="InterPro" id="IPR006342">
    <property type="entry name" value="FkbM_mtfrase"/>
</dbReference>
<dbReference type="InterPro" id="IPR052514">
    <property type="entry name" value="SAM-dependent_MTase"/>
</dbReference>
<dbReference type="InterPro" id="IPR029063">
    <property type="entry name" value="SAM-dependent_MTases_sf"/>
</dbReference>
<organism evidence="2 3">
    <name type="scientific">Candidatus Muproteobacteria bacterium RIFCSPLOWO2_01_FULL_60_18</name>
    <dbReference type="NCBI Taxonomy" id="1817768"/>
    <lineage>
        <taxon>Bacteria</taxon>
        <taxon>Pseudomonadati</taxon>
        <taxon>Pseudomonadota</taxon>
        <taxon>Candidatus Muproteobacteria</taxon>
    </lineage>
</organism>
<comment type="caution">
    <text evidence="2">The sequence shown here is derived from an EMBL/GenBank/DDBJ whole genome shotgun (WGS) entry which is preliminary data.</text>
</comment>
<dbReference type="SUPFAM" id="SSF53335">
    <property type="entry name" value="S-adenosyl-L-methionine-dependent methyltransferases"/>
    <property type="match status" value="1"/>
</dbReference>
<evidence type="ECO:0000313" key="2">
    <source>
        <dbReference type="EMBL" id="OGI51614.1"/>
    </source>
</evidence>
<dbReference type="STRING" id="1817768.A3A87_09960"/>
<gene>
    <name evidence="2" type="ORF">A3A87_09960</name>
</gene>
<accession>A0A1F6U2K1</accession>
<reference evidence="2 3" key="1">
    <citation type="journal article" date="2016" name="Nat. Commun.">
        <title>Thousands of microbial genomes shed light on interconnected biogeochemical processes in an aquifer system.</title>
        <authorList>
            <person name="Anantharaman K."/>
            <person name="Brown C.T."/>
            <person name="Hug L.A."/>
            <person name="Sharon I."/>
            <person name="Castelle C.J."/>
            <person name="Probst A.J."/>
            <person name="Thomas B.C."/>
            <person name="Singh A."/>
            <person name="Wilkins M.J."/>
            <person name="Karaoz U."/>
            <person name="Brodie E.L."/>
            <person name="Williams K.H."/>
            <person name="Hubbard S.S."/>
            <person name="Banfield J.F."/>
        </authorList>
    </citation>
    <scope>NUCLEOTIDE SEQUENCE [LARGE SCALE GENOMIC DNA]</scope>
</reference>
<feature type="domain" description="Methyltransferase FkbM" evidence="1">
    <location>
        <begin position="85"/>
        <end position="256"/>
    </location>
</feature>